<evidence type="ECO:0000313" key="2">
    <source>
        <dbReference type="EnsemblPlants" id="LPERR04G06990.1"/>
    </source>
</evidence>
<dbReference type="EnsemblPlants" id="LPERR04G06990.1">
    <property type="protein sequence ID" value="LPERR04G06990.1"/>
    <property type="gene ID" value="LPERR04G06990"/>
</dbReference>
<keyword evidence="3" id="KW-1185">Reference proteome</keyword>
<dbReference type="AlphaFoldDB" id="A0A0D9W447"/>
<sequence>MRTLVVFCVAVAFLAAAAAAATTNETAWRRVEDIAAEWELPVDAAGELLYTTAISPGALRFNGQSCVGGRCAGNGGRGYQGRGCYRVNGCQG</sequence>
<dbReference type="Gramene" id="LPERR04G06990.1">
    <property type="protein sequence ID" value="LPERR04G06990.1"/>
    <property type="gene ID" value="LPERR04G06990"/>
</dbReference>
<reference evidence="2" key="3">
    <citation type="submission" date="2015-04" db="UniProtKB">
        <authorList>
            <consortium name="EnsemblPlants"/>
        </authorList>
    </citation>
    <scope>IDENTIFICATION</scope>
</reference>
<protein>
    <submittedName>
        <fullName evidence="2">Uncharacterized protein</fullName>
    </submittedName>
</protein>
<dbReference type="Proteomes" id="UP000032180">
    <property type="component" value="Chromosome 4"/>
</dbReference>
<dbReference type="HOGENOM" id="CLU_2416479_0_0_1"/>
<reference evidence="3" key="2">
    <citation type="submission" date="2013-12" db="EMBL/GenBank/DDBJ databases">
        <authorList>
            <person name="Yu Y."/>
            <person name="Lee S."/>
            <person name="de Baynast K."/>
            <person name="Wissotski M."/>
            <person name="Liu L."/>
            <person name="Talag J."/>
            <person name="Goicoechea J."/>
            <person name="Angelova A."/>
            <person name="Jetty R."/>
            <person name="Kudrna D."/>
            <person name="Golser W."/>
            <person name="Rivera L."/>
            <person name="Zhang J."/>
            <person name="Wing R."/>
        </authorList>
    </citation>
    <scope>NUCLEOTIDE SEQUENCE</scope>
</reference>
<name>A0A0D9W447_9ORYZ</name>
<keyword evidence="1" id="KW-0732">Signal</keyword>
<reference evidence="2 3" key="1">
    <citation type="submission" date="2012-08" db="EMBL/GenBank/DDBJ databases">
        <title>Oryza genome evolution.</title>
        <authorList>
            <person name="Wing R.A."/>
        </authorList>
    </citation>
    <scope>NUCLEOTIDE SEQUENCE</scope>
</reference>
<organism evidence="2 3">
    <name type="scientific">Leersia perrieri</name>
    <dbReference type="NCBI Taxonomy" id="77586"/>
    <lineage>
        <taxon>Eukaryota</taxon>
        <taxon>Viridiplantae</taxon>
        <taxon>Streptophyta</taxon>
        <taxon>Embryophyta</taxon>
        <taxon>Tracheophyta</taxon>
        <taxon>Spermatophyta</taxon>
        <taxon>Magnoliopsida</taxon>
        <taxon>Liliopsida</taxon>
        <taxon>Poales</taxon>
        <taxon>Poaceae</taxon>
        <taxon>BOP clade</taxon>
        <taxon>Oryzoideae</taxon>
        <taxon>Oryzeae</taxon>
        <taxon>Oryzinae</taxon>
        <taxon>Leersia</taxon>
    </lineage>
</organism>
<feature type="chain" id="PRO_5002348354" evidence="1">
    <location>
        <begin position="21"/>
        <end position="92"/>
    </location>
</feature>
<evidence type="ECO:0000256" key="1">
    <source>
        <dbReference type="SAM" id="SignalP"/>
    </source>
</evidence>
<proteinExistence type="predicted"/>
<accession>A0A0D9W447</accession>
<evidence type="ECO:0000313" key="3">
    <source>
        <dbReference type="Proteomes" id="UP000032180"/>
    </source>
</evidence>
<feature type="signal peptide" evidence="1">
    <location>
        <begin position="1"/>
        <end position="20"/>
    </location>
</feature>